<dbReference type="RefSeq" id="WP_211336088.1">
    <property type="nucleotide sequence ID" value="NZ_RKHK01000001.1"/>
</dbReference>
<evidence type="ECO:0000313" key="1">
    <source>
        <dbReference type="EMBL" id="ROR73285.1"/>
    </source>
</evidence>
<comment type="caution">
    <text evidence="1">The sequence shown here is derived from an EMBL/GenBank/DDBJ whole genome shotgun (WGS) entry which is preliminary data.</text>
</comment>
<evidence type="ECO:0000313" key="2">
    <source>
        <dbReference type="Proteomes" id="UP000280668"/>
    </source>
</evidence>
<proteinExistence type="predicted"/>
<reference evidence="1 2" key="1">
    <citation type="submission" date="2018-11" db="EMBL/GenBank/DDBJ databases">
        <title>Sequencing the genomes of 1000 actinobacteria strains.</title>
        <authorList>
            <person name="Klenk H.-P."/>
        </authorList>
    </citation>
    <scope>NUCLEOTIDE SEQUENCE [LARGE SCALE GENOMIC DNA]</scope>
    <source>
        <strain evidence="1 2">DSM 11294</strain>
    </source>
</reference>
<organism evidence="1 2">
    <name type="scientific">Bogoriella caseilytica</name>
    <dbReference type="NCBI Taxonomy" id="56055"/>
    <lineage>
        <taxon>Bacteria</taxon>
        <taxon>Bacillati</taxon>
        <taxon>Actinomycetota</taxon>
        <taxon>Actinomycetes</taxon>
        <taxon>Micrococcales</taxon>
        <taxon>Bogoriellaceae</taxon>
        <taxon>Bogoriella</taxon>
    </lineage>
</organism>
<accession>A0A3N2BDH9</accession>
<name>A0A3N2BDH9_9MICO</name>
<keyword evidence="2" id="KW-1185">Reference proteome</keyword>
<dbReference type="AlphaFoldDB" id="A0A3N2BDH9"/>
<protein>
    <recommendedName>
        <fullName evidence="3">Abi-like protein</fullName>
    </recommendedName>
</protein>
<sequence length="239" mass="27030">MSMPAHHVTALDRSITPTRMQTYLAAVAGDPDRARDLYLWDRELAVAFLSDLAILEVALRNAMVSQLEAKWGTRWYANLDMPLDDRSMNTLAKAWGQIRGPKTPGKLVAQCMFGFWRGLLDKGDHAGKHPRRIRCDYEVLWRGVLDKAFPGGRAQAKADGERWNREYALAVVSRLNELRNRVAHHEPLVNGFPLPGQGIRRTAQEAHEDTMRLAAMLDRDLHSFLQAQSKVPQMLAARP</sequence>
<dbReference type="Proteomes" id="UP000280668">
    <property type="component" value="Unassembled WGS sequence"/>
</dbReference>
<gene>
    <name evidence="1" type="ORF">EDD31_1660</name>
</gene>
<dbReference type="EMBL" id="RKHK01000001">
    <property type="protein sequence ID" value="ROR73285.1"/>
    <property type="molecule type" value="Genomic_DNA"/>
</dbReference>
<evidence type="ECO:0008006" key="3">
    <source>
        <dbReference type="Google" id="ProtNLM"/>
    </source>
</evidence>